<keyword evidence="2" id="KW-1133">Transmembrane helix</keyword>
<feature type="region of interest" description="Disordered" evidence="1">
    <location>
        <begin position="150"/>
        <end position="177"/>
    </location>
</feature>
<dbReference type="EMBL" id="GDHF01017317">
    <property type="protein sequence ID" value="JAI34997.1"/>
    <property type="molecule type" value="Transcribed_RNA"/>
</dbReference>
<feature type="compositionally biased region" description="Basic and acidic residues" evidence="1">
    <location>
        <begin position="348"/>
        <end position="366"/>
    </location>
</feature>
<feature type="transmembrane region" description="Helical" evidence="2">
    <location>
        <begin position="120"/>
        <end position="139"/>
    </location>
</feature>
<feature type="transmembrane region" description="Helical" evidence="2">
    <location>
        <begin position="50"/>
        <end position="68"/>
    </location>
</feature>
<feature type="non-terminal residue" evidence="3">
    <location>
        <position position="1"/>
    </location>
</feature>
<evidence type="ECO:0000256" key="2">
    <source>
        <dbReference type="SAM" id="Phobius"/>
    </source>
</evidence>
<keyword evidence="2" id="KW-0812">Transmembrane</keyword>
<name>A0A0K8V7T5_BACLA</name>
<organism evidence="3">
    <name type="scientific">Bactrocera latifrons</name>
    <name type="common">Malaysian fruit fly</name>
    <name type="synonym">Chaetodacus latifrons</name>
    <dbReference type="NCBI Taxonomy" id="174628"/>
    <lineage>
        <taxon>Eukaryota</taxon>
        <taxon>Metazoa</taxon>
        <taxon>Ecdysozoa</taxon>
        <taxon>Arthropoda</taxon>
        <taxon>Hexapoda</taxon>
        <taxon>Insecta</taxon>
        <taxon>Pterygota</taxon>
        <taxon>Neoptera</taxon>
        <taxon>Endopterygota</taxon>
        <taxon>Diptera</taxon>
        <taxon>Brachycera</taxon>
        <taxon>Muscomorpha</taxon>
        <taxon>Tephritoidea</taxon>
        <taxon>Tephritidae</taxon>
        <taxon>Bactrocera</taxon>
        <taxon>Bactrocera</taxon>
    </lineage>
</organism>
<dbReference type="OrthoDB" id="8019597at2759"/>
<protein>
    <submittedName>
        <fullName evidence="3">Uncharacterized protein</fullName>
    </submittedName>
</protein>
<dbReference type="AlphaFoldDB" id="A0A0K8V7T5"/>
<reference evidence="3" key="1">
    <citation type="submission" date="2015-06" db="EMBL/GenBank/DDBJ databases">
        <authorList>
            <person name="Hoefler B.C."/>
            <person name="Straight P.D."/>
        </authorList>
    </citation>
    <scope>NUCLEOTIDE SEQUENCE</scope>
</reference>
<proteinExistence type="predicted"/>
<evidence type="ECO:0000313" key="3">
    <source>
        <dbReference type="EMBL" id="JAI34997.1"/>
    </source>
</evidence>
<feature type="compositionally biased region" description="Low complexity" evidence="1">
    <location>
        <begin position="154"/>
        <end position="165"/>
    </location>
</feature>
<accession>A0A0K8V7T5</accession>
<keyword evidence="2" id="KW-0472">Membrane</keyword>
<feature type="region of interest" description="Disordered" evidence="1">
    <location>
        <begin position="199"/>
        <end position="242"/>
    </location>
</feature>
<feature type="region of interest" description="Disordered" evidence="1">
    <location>
        <begin position="344"/>
        <end position="366"/>
    </location>
</feature>
<feature type="compositionally biased region" description="Acidic residues" evidence="1">
    <location>
        <begin position="166"/>
        <end position="177"/>
    </location>
</feature>
<sequence>RRYTKADKIQAKRKHHGHFSYSSIFEQCGENLISFRISIRAFVCVKIQRLHLRPLGIFFLSLFFYWIYKTRCNFRIIPPPELQKIYKFRKENRKMFGAALFTAGGFLAVGGPILTGLSLGLVLVAIAVILANKVEYEALRRERRRGRHYYNDYSGSETGTCTETGTDSESEMDDEFLPDTSSNNLVLLARASDQASYSIKTEDIDDKDDDDASNGSDDIPSELLIPDSIPELNENSTDDDDDLMPVINVDELNADPRTIASNIRFEKCHFKSDSSSSSEENLSKGLNFTDSAKPVNTATNDGVVAALVATTSAQALLEGGSKLLPSLVSGLIGLGNKNVATINSSKSKVKEEDRSSESDFEIIDHE</sequence>
<gene>
    <name evidence="3" type="ORF">c0_g1_i2</name>
</gene>
<evidence type="ECO:0000256" key="1">
    <source>
        <dbReference type="SAM" id="MobiDB-lite"/>
    </source>
</evidence>
<feature type="compositionally biased region" description="Acidic residues" evidence="1">
    <location>
        <begin position="203"/>
        <end position="212"/>
    </location>
</feature>